<sequence length="78" mass="8985">MNDKNYEVKETILSLPKENETDVYHKELNTISWYGKPDKLDIRGWSDDHSKMTKGISLSKDEFIEIARAGLEKLGGKE</sequence>
<dbReference type="EMBL" id="QRIM01000029">
    <property type="protein sequence ID" value="RHG55859.1"/>
    <property type="molecule type" value="Genomic_DNA"/>
</dbReference>
<comment type="caution">
    <text evidence="2">The sequence shown here is derived from an EMBL/GenBank/DDBJ whole genome shotgun (WGS) entry which is preliminary data.</text>
</comment>
<proteinExistence type="predicted"/>
<dbReference type="RefSeq" id="WP_118219663.1">
    <property type="nucleotide sequence ID" value="NZ_QRIM01000029.1"/>
</dbReference>
<dbReference type="AlphaFoldDB" id="A0A3R6E0G3"/>
<dbReference type="Gene3D" id="2.30.31.70">
    <property type="match status" value="1"/>
</dbReference>
<dbReference type="GO" id="GO:0003677">
    <property type="term" value="F:DNA binding"/>
    <property type="evidence" value="ECO:0007669"/>
    <property type="project" value="InterPro"/>
</dbReference>
<dbReference type="InterPro" id="IPR003173">
    <property type="entry name" value="PC4_C"/>
</dbReference>
<evidence type="ECO:0000313" key="3">
    <source>
        <dbReference type="Proteomes" id="UP000286595"/>
    </source>
</evidence>
<organism evidence="2 3">
    <name type="scientific">Coprococcus comes</name>
    <dbReference type="NCBI Taxonomy" id="410072"/>
    <lineage>
        <taxon>Bacteria</taxon>
        <taxon>Bacillati</taxon>
        <taxon>Bacillota</taxon>
        <taxon>Clostridia</taxon>
        <taxon>Lachnospirales</taxon>
        <taxon>Lachnospiraceae</taxon>
        <taxon>Coprococcus</taxon>
    </lineage>
</organism>
<name>A0A3R6E0G3_9FIRM</name>
<evidence type="ECO:0000313" key="2">
    <source>
        <dbReference type="EMBL" id="RHG55859.1"/>
    </source>
</evidence>
<dbReference type="Pfam" id="PF02229">
    <property type="entry name" value="PC4"/>
    <property type="match status" value="1"/>
</dbReference>
<accession>A0A3R6E0G3</accession>
<reference evidence="2 3" key="1">
    <citation type="submission" date="2018-08" db="EMBL/GenBank/DDBJ databases">
        <title>A genome reference for cultivated species of the human gut microbiota.</title>
        <authorList>
            <person name="Zou Y."/>
            <person name="Xue W."/>
            <person name="Luo G."/>
        </authorList>
    </citation>
    <scope>NUCLEOTIDE SEQUENCE [LARGE SCALE GENOMIC DNA]</scope>
    <source>
        <strain evidence="2 3">AM22-12LB</strain>
    </source>
</reference>
<dbReference type="GO" id="GO:0006355">
    <property type="term" value="P:regulation of DNA-templated transcription"/>
    <property type="evidence" value="ECO:0007669"/>
    <property type="project" value="InterPro"/>
</dbReference>
<evidence type="ECO:0000259" key="1">
    <source>
        <dbReference type="Pfam" id="PF02229"/>
    </source>
</evidence>
<gene>
    <name evidence="2" type="ORF">DW252_16350</name>
</gene>
<feature type="domain" description="Transcriptional coactivator p15 (PC4) C-terminal" evidence="1">
    <location>
        <begin position="26"/>
        <end position="64"/>
    </location>
</feature>
<protein>
    <recommendedName>
        <fullName evidence="1">Transcriptional coactivator p15 (PC4) C-terminal domain-containing protein</fullName>
    </recommendedName>
</protein>
<dbReference type="Proteomes" id="UP000286595">
    <property type="component" value="Unassembled WGS sequence"/>
</dbReference>